<dbReference type="EMBL" id="GBXM01104827">
    <property type="protein sequence ID" value="JAH03750.1"/>
    <property type="molecule type" value="Transcribed_RNA"/>
</dbReference>
<protein>
    <submittedName>
        <fullName evidence="2">Uncharacterized protein</fullName>
    </submittedName>
</protein>
<reference evidence="2" key="2">
    <citation type="journal article" date="2015" name="Fish Shellfish Immunol.">
        <title>Early steps in the European eel (Anguilla anguilla)-Vibrio vulnificus interaction in the gills: Role of the RtxA13 toxin.</title>
        <authorList>
            <person name="Callol A."/>
            <person name="Pajuelo D."/>
            <person name="Ebbesson L."/>
            <person name="Teles M."/>
            <person name="MacKenzie S."/>
            <person name="Amaro C."/>
        </authorList>
    </citation>
    <scope>NUCLEOTIDE SEQUENCE</scope>
</reference>
<feature type="region of interest" description="Disordered" evidence="1">
    <location>
        <begin position="1"/>
        <end position="26"/>
    </location>
</feature>
<reference evidence="2" key="1">
    <citation type="submission" date="2014-11" db="EMBL/GenBank/DDBJ databases">
        <authorList>
            <person name="Amaro Gonzalez C."/>
        </authorList>
    </citation>
    <scope>NUCLEOTIDE SEQUENCE</scope>
</reference>
<sequence>MRGIHRGDARQPNCDGQQVRWTGWDY</sequence>
<name>A0A0E9PI56_ANGAN</name>
<accession>A0A0E9PI56</accession>
<proteinExistence type="predicted"/>
<evidence type="ECO:0000313" key="2">
    <source>
        <dbReference type="EMBL" id="JAH03750.1"/>
    </source>
</evidence>
<dbReference type="AlphaFoldDB" id="A0A0E9PI56"/>
<evidence type="ECO:0000256" key="1">
    <source>
        <dbReference type="SAM" id="MobiDB-lite"/>
    </source>
</evidence>
<organism evidence="2">
    <name type="scientific">Anguilla anguilla</name>
    <name type="common">European freshwater eel</name>
    <name type="synonym">Muraena anguilla</name>
    <dbReference type="NCBI Taxonomy" id="7936"/>
    <lineage>
        <taxon>Eukaryota</taxon>
        <taxon>Metazoa</taxon>
        <taxon>Chordata</taxon>
        <taxon>Craniata</taxon>
        <taxon>Vertebrata</taxon>
        <taxon>Euteleostomi</taxon>
        <taxon>Actinopterygii</taxon>
        <taxon>Neopterygii</taxon>
        <taxon>Teleostei</taxon>
        <taxon>Anguilliformes</taxon>
        <taxon>Anguillidae</taxon>
        <taxon>Anguilla</taxon>
    </lineage>
</organism>